<comment type="caution">
    <text evidence="2">The sequence shown here is derived from an EMBL/GenBank/DDBJ whole genome shotgun (WGS) entry which is preliminary data.</text>
</comment>
<organism evidence="2 3">
    <name type="scientific">Eumeta variegata</name>
    <name type="common">Bagworm moth</name>
    <name type="synonym">Eumeta japonica</name>
    <dbReference type="NCBI Taxonomy" id="151549"/>
    <lineage>
        <taxon>Eukaryota</taxon>
        <taxon>Metazoa</taxon>
        <taxon>Ecdysozoa</taxon>
        <taxon>Arthropoda</taxon>
        <taxon>Hexapoda</taxon>
        <taxon>Insecta</taxon>
        <taxon>Pterygota</taxon>
        <taxon>Neoptera</taxon>
        <taxon>Endopterygota</taxon>
        <taxon>Lepidoptera</taxon>
        <taxon>Glossata</taxon>
        <taxon>Ditrysia</taxon>
        <taxon>Tineoidea</taxon>
        <taxon>Psychidae</taxon>
        <taxon>Oiketicinae</taxon>
        <taxon>Eumeta</taxon>
    </lineage>
</organism>
<gene>
    <name evidence="2" type="ORF">EVAR_12803_1</name>
</gene>
<proteinExistence type="predicted"/>
<dbReference type="Proteomes" id="UP000299102">
    <property type="component" value="Unassembled WGS sequence"/>
</dbReference>
<evidence type="ECO:0000313" key="3">
    <source>
        <dbReference type="Proteomes" id="UP000299102"/>
    </source>
</evidence>
<evidence type="ECO:0000256" key="1">
    <source>
        <dbReference type="SAM" id="MobiDB-lite"/>
    </source>
</evidence>
<accession>A0A4C1UC50</accession>
<dbReference type="EMBL" id="BGZK01000151">
    <property type="protein sequence ID" value="GBP23522.1"/>
    <property type="molecule type" value="Genomic_DNA"/>
</dbReference>
<feature type="compositionally biased region" description="Polar residues" evidence="1">
    <location>
        <begin position="154"/>
        <end position="168"/>
    </location>
</feature>
<dbReference type="AlphaFoldDB" id="A0A4C1UC50"/>
<sequence length="217" mass="24653">MTSAQMNGEFWWLNEKVAALTGAHAPPVAFGDMNDLGTDESDMVIFRDEEATENNEVIKNPAKEIKHKKKFDNDFIIQNPIHTSIVFFPETEITTKKNYETMIQPSKNDELIFKDTVYYNNPIKDIKITNSHGSNYTDIDEMELIFPITENITSGHKSKNDSTTSEHSITGDPHAISDTNPKKQEVFKTNAENICTALTIDQCKQKNGTVYHKHVTR</sequence>
<keyword evidence="3" id="KW-1185">Reference proteome</keyword>
<name>A0A4C1UC50_EUMVA</name>
<feature type="region of interest" description="Disordered" evidence="1">
    <location>
        <begin position="154"/>
        <end position="181"/>
    </location>
</feature>
<evidence type="ECO:0000313" key="2">
    <source>
        <dbReference type="EMBL" id="GBP23522.1"/>
    </source>
</evidence>
<reference evidence="2 3" key="1">
    <citation type="journal article" date="2019" name="Commun. Biol.">
        <title>The bagworm genome reveals a unique fibroin gene that provides high tensile strength.</title>
        <authorList>
            <person name="Kono N."/>
            <person name="Nakamura H."/>
            <person name="Ohtoshi R."/>
            <person name="Tomita M."/>
            <person name="Numata K."/>
            <person name="Arakawa K."/>
        </authorList>
    </citation>
    <scope>NUCLEOTIDE SEQUENCE [LARGE SCALE GENOMIC DNA]</scope>
</reference>
<protein>
    <submittedName>
        <fullName evidence="2">Uncharacterized protein</fullName>
    </submittedName>
</protein>
<dbReference type="OrthoDB" id="6732254at2759"/>